<keyword evidence="2" id="KW-0732">Signal</keyword>
<feature type="chain" id="PRO_5014600631" evidence="2">
    <location>
        <begin position="25"/>
        <end position="212"/>
    </location>
</feature>
<sequence>MIGRGKHGSTKAISALPLITLAWAFDHLEYCNYNTGYTSGCGGYDLGNKSTGACLIATATMTQNTDNPLPLPSAHQAPQDQTGTAINAPQDVTEVDSFVRGRGRRGVRTAPQGVHRTPCLSNNRASVTPRRSVSDQAPIPVITPSRIILDTNDEIPPAQPRQQLSQEQAQLGNHHGDIWVHSKLIFISATKSSIVAVLTDCIDIFIYVRKKP</sequence>
<evidence type="ECO:0000256" key="2">
    <source>
        <dbReference type="SAM" id="SignalP"/>
    </source>
</evidence>
<feature type="region of interest" description="Disordered" evidence="1">
    <location>
        <begin position="105"/>
        <end position="134"/>
    </location>
</feature>
<reference evidence="3 4" key="1">
    <citation type="submission" date="2017-11" db="EMBL/GenBank/DDBJ databases">
        <title>De novo assembly and phasing of dikaryotic genomes from two isolates of Puccinia coronata f. sp. avenae, the causal agent of oat crown rust.</title>
        <authorList>
            <person name="Miller M.E."/>
            <person name="Zhang Y."/>
            <person name="Omidvar V."/>
            <person name="Sperschneider J."/>
            <person name="Schwessinger B."/>
            <person name="Raley C."/>
            <person name="Palmer J.M."/>
            <person name="Garnica D."/>
            <person name="Upadhyaya N."/>
            <person name="Rathjen J."/>
            <person name="Taylor J.M."/>
            <person name="Park R.F."/>
            <person name="Dodds P.N."/>
            <person name="Hirsch C.D."/>
            <person name="Kianian S.F."/>
            <person name="Figueroa M."/>
        </authorList>
    </citation>
    <scope>NUCLEOTIDE SEQUENCE [LARGE SCALE GENOMIC DNA]</scope>
    <source>
        <strain evidence="3">12SD80</strain>
    </source>
</reference>
<evidence type="ECO:0000256" key="1">
    <source>
        <dbReference type="SAM" id="MobiDB-lite"/>
    </source>
</evidence>
<gene>
    <name evidence="3" type="ORF">PCASD_04692</name>
</gene>
<proteinExistence type="predicted"/>
<protein>
    <submittedName>
        <fullName evidence="3">Uncharacterized protein</fullName>
    </submittedName>
</protein>
<dbReference type="AlphaFoldDB" id="A0A2N5UYU5"/>
<feature type="region of interest" description="Disordered" evidence="1">
    <location>
        <begin position="66"/>
        <end position="89"/>
    </location>
</feature>
<organism evidence="3 4">
    <name type="scientific">Puccinia coronata f. sp. avenae</name>
    <dbReference type="NCBI Taxonomy" id="200324"/>
    <lineage>
        <taxon>Eukaryota</taxon>
        <taxon>Fungi</taxon>
        <taxon>Dikarya</taxon>
        <taxon>Basidiomycota</taxon>
        <taxon>Pucciniomycotina</taxon>
        <taxon>Pucciniomycetes</taxon>
        <taxon>Pucciniales</taxon>
        <taxon>Pucciniaceae</taxon>
        <taxon>Puccinia</taxon>
    </lineage>
</organism>
<feature type="compositionally biased region" description="Polar residues" evidence="1">
    <location>
        <begin position="76"/>
        <end position="87"/>
    </location>
</feature>
<dbReference type="EMBL" id="PGCI01000073">
    <property type="protein sequence ID" value="PLW42929.1"/>
    <property type="molecule type" value="Genomic_DNA"/>
</dbReference>
<dbReference type="Proteomes" id="UP000235392">
    <property type="component" value="Unassembled WGS sequence"/>
</dbReference>
<evidence type="ECO:0000313" key="4">
    <source>
        <dbReference type="Proteomes" id="UP000235392"/>
    </source>
</evidence>
<evidence type="ECO:0000313" key="3">
    <source>
        <dbReference type="EMBL" id="PLW42929.1"/>
    </source>
</evidence>
<comment type="caution">
    <text evidence="3">The sequence shown here is derived from an EMBL/GenBank/DDBJ whole genome shotgun (WGS) entry which is preliminary data.</text>
</comment>
<feature type="signal peptide" evidence="2">
    <location>
        <begin position="1"/>
        <end position="24"/>
    </location>
</feature>
<feature type="compositionally biased region" description="Polar residues" evidence="1">
    <location>
        <begin position="119"/>
        <end position="134"/>
    </location>
</feature>
<name>A0A2N5UYU5_9BASI</name>
<accession>A0A2N5UYU5</accession>